<dbReference type="InterPro" id="IPR013057">
    <property type="entry name" value="AA_transpt_TM"/>
</dbReference>
<feature type="transmembrane region" description="Helical" evidence="7">
    <location>
        <begin position="137"/>
        <end position="160"/>
    </location>
</feature>
<dbReference type="eggNOG" id="KOG1305">
    <property type="taxonomic scope" value="Eukaryota"/>
</dbReference>
<dbReference type="Proteomes" id="UP000006671">
    <property type="component" value="Unassembled WGS sequence"/>
</dbReference>
<dbReference type="InParanoid" id="D2VQD8"/>
<evidence type="ECO:0000259" key="8">
    <source>
        <dbReference type="Pfam" id="PF01490"/>
    </source>
</evidence>
<evidence type="ECO:0000256" key="5">
    <source>
        <dbReference type="SAM" id="Coils"/>
    </source>
</evidence>
<dbReference type="VEuPathDB" id="AmoebaDB:NAEGRDRAFT_71189"/>
<feature type="transmembrane region" description="Helical" evidence="7">
    <location>
        <begin position="91"/>
        <end position="116"/>
    </location>
</feature>
<feature type="domain" description="Amino acid transporter transmembrane" evidence="8">
    <location>
        <begin position="60"/>
        <end position="462"/>
    </location>
</feature>
<evidence type="ECO:0000256" key="6">
    <source>
        <dbReference type="SAM" id="MobiDB-lite"/>
    </source>
</evidence>
<feature type="coiled-coil region" evidence="5">
    <location>
        <begin position="690"/>
        <end position="731"/>
    </location>
</feature>
<feature type="transmembrane region" description="Helical" evidence="7">
    <location>
        <begin position="407"/>
        <end position="432"/>
    </location>
</feature>
<evidence type="ECO:0000256" key="1">
    <source>
        <dbReference type="ARBA" id="ARBA00004141"/>
    </source>
</evidence>
<evidence type="ECO:0000256" key="2">
    <source>
        <dbReference type="ARBA" id="ARBA00022692"/>
    </source>
</evidence>
<dbReference type="OrthoDB" id="28208at2759"/>
<feature type="transmembrane region" description="Helical" evidence="7">
    <location>
        <begin position="381"/>
        <end position="401"/>
    </location>
</feature>
<dbReference type="Gene3D" id="1.20.1740.10">
    <property type="entry name" value="Amino acid/polyamine transporter I"/>
    <property type="match status" value="1"/>
</dbReference>
<dbReference type="RefSeq" id="XP_002673600.1">
    <property type="nucleotide sequence ID" value="XM_002673554.1"/>
</dbReference>
<dbReference type="GeneID" id="8855870"/>
<dbReference type="EMBL" id="GG738889">
    <property type="protein sequence ID" value="EFC40856.1"/>
    <property type="molecule type" value="Genomic_DNA"/>
</dbReference>
<proteinExistence type="predicted"/>
<dbReference type="STRING" id="5762.D2VQD8"/>
<feature type="transmembrane region" description="Helical" evidence="7">
    <location>
        <begin position="265"/>
        <end position="287"/>
    </location>
</feature>
<evidence type="ECO:0000313" key="10">
    <source>
        <dbReference type="Proteomes" id="UP000006671"/>
    </source>
</evidence>
<dbReference type="GO" id="GO:0016020">
    <property type="term" value="C:membrane"/>
    <property type="evidence" value="ECO:0007669"/>
    <property type="project" value="UniProtKB-SubCell"/>
</dbReference>
<feature type="transmembrane region" description="Helical" evidence="7">
    <location>
        <begin position="214"/>
        <end position="239"/>
    </location>
</feature>
<accession>D2VQD8</accession>
<name>D2VQD8_NAEGR</name>
<evidence type="ECO:0000256" key="7">
    <source>
        <dbReference type="SAM" id="Phobius"/>
    </source>
</evidence>
<feature type="transmembrane region" description="Helical" evidence="7">
    <location>
        <begin position="341"/>
        <end position="361"/>
    </location>
</feature>
<feature type="region of interest" description="Disordered" evidence="6">
    <location>
        <begin position="520"/>
        <end position="542"/>
    </location>
</feature>
<dbReference type="AlphaFoldDB" id="D2VQD8"/>
<keyword evidence="4 7" id="KW-0472">Membrane</keyword>
<keyword evidence="2 7" id="KW-0812">Transmembrane</keyword>
<evidence type="ECO:0000256" key="4">
    <source>
        <dbReference type="ARBA" id="ARBA00023136"/>
    </source>
</evidence>
<organism evidence="10">
    <name type="scientific">Naegleria gruberi</name>
    <name type="common">Amoeba</name>
    <dbReference type="NCBI Taxonomy" id="5762"/>
    <lineage>
        <taxon>Eukaryota</taxon>
        <taxon>Discoba</taxon>
        <taxon>Heterolobosea</taxon>
        <taxon>Tetramitia</taxon>
        <taxon>Eutetramitia</taxon>
        <taxon>Vahlkampfiidae</taxon>
        <taxon>Naegleria</taxon>
    </lineage>
</organism>
<protein>
    <submittedName>
        <fullName evidence="9">Predicted protein</fullName>
    </submittedName>
</protein>
<evidence type="ECO:0000256" key="3">
    <source>
        <dbReference type="ARBA" id="ARBA00022989"/>
    </source>
</evidence>
<keyword evidence="5" id="KW-0175">Coiled coil</keyword>
<feature type="transmembrane region" description="Helical" evidence="7">
    <location>
        <begin position="66"/>
        <end position="85"/>
    </location>
</feature>
<comment type="subcellular location">
    <subcellularLocation>
        <location evidence="1">Membrane</location>
        <topology evidence="1">Multi-pass membrane protein</topology>
    </subcellularLocation>
</comment>
<feature type="compositionally biased region" description="Low complexity" evidence="6">
    <location>
        <begin position="625"/>
        <end position="642"/>
    </location>
</feature>
<feature type="transmembrane region" description="Helical" evidence="7">
    <location>
        <begin position="439"/>
        <end position="462"/>
    </location>
</feature>
<keyword evidence="3 7" id="KW-1133">Transmembrane helix</keyword>
<gene>
    <name evidence="9" type="ORF">NAEGRDRAFT_71189</name>
</gene>
<feature type="transmembrane region" description="Helical" evidence="7">
    <location>
        <begin position="299"/>
        <end position="321"/>
    </location>
</feature>
<reference evidence="9 10" key="1">
    <citation type="journal article" date="2010" name="Cell">
        <title>The genome of Naegleria gruberi illuminates early eukaryotic versatility.</title>
        <authorList>
            <person name="Fritz-Laylin L.K."/>
            <person name="Prochnik S.E."/>
            <person name="Ginger M.L."/>
            <person name="Dacks J.B."/>
            <person name="Carpenter M.L."/>
            <person name="Field M.C."/>
            <person name="Kuo A."/>
            <person name="Paredez A."/>
            <person name="Chapman J."/>
            <person name="Pham J."/>
            <person name="Shu S."/>
            <person name="Neupane R."/>
            <person name="Cipriano M."/>
            <person name="Mancuso J."/>
            <person name="Tu H."/>
            <person name="Salamov A."/>
            <person name="Lindquist E."/>
            <person name="Shapiro H."/>
            <person name="Lucas S."/>
            <person name="Grigoriev I.V."/>
            <person name="Cande W.Z."/>
            <person name="Fulton C."/>
            <person name="Rokhsar D.S."/>
            <person name="Dawson S.C."/>
        </authorList>
    </citation>
    <scope>NUCLEOTIDE SEQUENCE [LARGE SCALE GENOMIC DNA]</scope>
    <source>
        <strain evidence="9 10">NEG-M</strain>
    </source>
</reference>
<feature type="transmembrane region" description="Helical" evidence="7">
    <location>
        <begin position="188"/>
        <end position="207"/>
    </location>
</feature>
<evidence type="ECO:0000313" key="9">
    <source>
        <dbReference type="EMBL" id="EFC40856.1"/>
    </source>
</evidence>
<dbReference type="PANTHER" id="PTHR22950">
    <property type="entry name" value="AMINO ACID TRANSPORTER"/>
    <property type="match status" value="1"/>
</dbReference>
<dbReference type="KEGG" id="ngr:NAEGRDRAFT_71189"/>
<sequence>MQQEENTSLLSHNIDELQSFHTNTPNLSSLNHQKTPDEGNPATTEEIESLLHQNLPPPGKSSALDVVFNISNCTIGAGVLAIPFAFHQSGILLGCFILLFVCVISTLTSQFLLRACEISKQPTYKEIGMKAFKGNKIAGFIIDISMIVFCFGVMLGYTSIVGDYSSSLFKTIYSDYYWQGENVNYDNILFSKNFNSFLLMITVMLPLSCFKRIGFLFFTSYFTIVCVLYTLFVIMYGFFSKVTTLDKRIDHSITLFQSWESFSQVFVAFPVLFFSFGNTVTLIPIYYELKNKNQRTMTHVINGASVLCLIFYLITGIFGYIQFGDNSIKENILNSFRKHNVMVIFAKLAMIIVSVISYPLVHFPARQNVEQLLFPNRPFSYIRWIIEAVVFATLTLLVLLIPFDLVTIFGITGASVGMMVMFIFPCVFYAILETNKKKRAFAIVVACICLILGVISSASVIADFVQKIFVPASSLSIGSGANNTISSSSSSGASTNRRSSFYSNSAMMANNSSSLIGSTTNSFSKATNNGTSGPQQPHGSSTLLFSHANRRESFGAPSRPGGFTPGLGVSQLIHHQHGVGSNNSSGLMNSSVSGAINNNTTTLNTSGSGVSSSIVVGNILNNTSNSASNNNNNRNSLSGSFSQQNRKRVAQTMLPPRSINTFHNILGTSSSQKEDVLSPEETICKTNPLDEALVKENAELKKENEDLKQQLQKLKAQMIEREKEMVDKEDQLKKAQFASKELTDCKKYIENMSLKLIELGVDPNTLKQHPSSTLSYDLSNILIGSSVELDDSVRELENVLFKYSPLYSKTSTLMQLED</sequence>
<dbReference type="Pfam" id="PF01490">
    <property type="entry name" value="Aa_trans"/>
    <property type="match status" value="1"/>
</dbReference>
<dbReference type="GO" id="GO:0015179">
    <property type="term" value="F:L-amino acid transmembrane transporter activity"/>
    <property type="evidence" value="ECO:0007669"/>
    <property type="project" value="TreeGrafter"/>
</dbReference>
<keyword evidence="10" id="KW-1185">Reference proteome</keyword>
<dbReference type="PANTHER" id="PTHR22950:SF702">
    <property type="entry name" value="AMINO ACID TRANSPORTER PROTEIN"/>
    <property type="match status" value="1"/>
</dbReference>
<feature type="region of interest" description="Disordered" evidence="6">
    <location>
        <begin position="625"/>
        <end position="648"/>
    </location>
</feature>